<gene>
    <name evidence="2" type="ORF">SAMN04488539_0132</name>
</gene>
<comment type="similarity">
    <text evidence="1">Belongs to the class-IV pyridoxal-phosphate-dependent aminotransferase family.</text>
</comment>
<dbReference type="EMBL" id="LT629765">
    <property type="protein sequence ID" value="SDR71568.1"/>
    <property type="molecule type" value="Genomic_DNA"/>
</dbReference>
<dbReference type="InterPro" id="IPR036038">
    <property type="entry name" value="Aminotransferase-like"/>
</dbReference>
<dbReference type="GO" id="GO:0016829">
    <property type="term" value="F:lyase activity"/>
    <property type="evidence" value="ECO:0007669"/>
    <property type="project" value="UniProtKB-KW"/>
</dbReference>
<dbReference type="Proteomes" id="UP000182237">
    <property type="component" value="Chromosome I"/>
</dbReference>
<dbReference type="GO" id="GO:0005829">
    <property type="term" value="C:cytosol"/>
    <property type="evidence" value="ECO:0007669"/>
    <property type="project" value="TreeGrafter"/>
</dbReference>
<dbReference type="Pfam" id="PF01063">
    <property type="entry name" value="Aminotran_4"/>
    <property type="match status" value="1"/>
</dbReference>
<dbReference type="GO" id="GO:0046394">
    <property type="term" value="P:carboxylic acid biosynthetic process"/>
    <property type="evidence" value="ECO:0007669"/>
    <property type="project" value="UniProtKB-ARBA"/>
</dbReference>
<accession>A0A1H1LAK9</accession>
<dbReference type="PANTHER" id="PTHR42743">
    <property type="entry name" value="AMINO-ACID AMINOTRANSFERASE"/>
    <property type="match status" value="1"/>
</dbReference>
<organism evidence="2 3">
    <name type="scientific">Corynebacterium timonense</name>
    <dbReference type="NCBI Taxonomy" id="441500"/>
    <lineage>
        <taxon>Bacteria</taxon>
        <taxon>Bacillati</taxon>
        <taxon>Actinomycetota</taxon>
        <taxon>Actinomycetes</taxon>
        <taxon>Mycobacteriales</taxon>
        <taxon>Corynebacteriaceae</taxon>
        <taxon>Corynebacterium</taxon>
    </lineage>
</organism>
<dbReference type="AlphaFoldDB" id="A0A1H1LAK9"/>
<dbReference type="PANTHER" id="PTHR42743:SF11">
    <property type="entry name" value="AMINODEOXYCHORISMATE LYASE"/>
    <property type="match status" value="1"/>
</dbReference>
<evidence type="ECO:0000313" key="2">
    <source>
        <dbReference type="EMBL" id="SDR71568.1"/>
    </source>
</evidence>
<reference evidence="2 3" key="1">
    <citation type="submission" date="2016-10" db="EMBL/GenBank/DDBJ databases">
        <authorList>
            <person name="de Groot N.N."/>
        </authorList>
    </citation>
    <scope>NUCLEOTIDE SEQUENCE [LARGE SCALE GENOMIC DNA]</scope>
    <source>
        <strain evidence="2 3">DSM 45434</strain>
    </source>
</reference>
<name>A0A1H1LAK9_9CORY</name>
<dbReference type="InterPro" id="IPR050571">
    <property type="entry name" value="Class-IV_PLP-Dep_Aminotrnsfr"/>
</dbReference>
<evidence type="ECO:0000313" key="3">
    <source>
        <dbReference type="Proteomes" id="UP000182237"/>
    </source>
</evidence>
<evidence type="ECO:0000256" key="1">
    <source>
        <dbReference type="ARBA" id="ARBA00009320"/>
    </source>
</evidence>
<dbReference type="OrthoDB" id="3199344at2"/>
<keyword evidence="3" id="KW-1185">Reference proteome</keyword>
<dbReference type="RefSeq" id="WP_019195071.1">
    <property type="nucleotide sequence ID" value="NZ_LT629765.1"/>
</dbReference>
<dbReference type="Gene3D" id="3.20.10.10">
    <property type="entry name" value="D-amino Acid Aminotransferase, subunit A, domain 2"/>
    <property type="match status" value="1"/>
</dbReference>
<sequence length="311" mass="34130">MAQSSSFPHLAPQPVIYLVEPFGGSVRRQNANMPHIFWDDAVATRGDGIFETILVNNARPVNLERHLERFRRSAAQLDLPEPNPEQWRAATREAIADYVRERGGEDSAESAEASCVWTMSRGRATTGVPTAWLTVRPTDPEDARLRAEGVRVATAGRGYTVDSDASAPWLALGAKTLNYTATMAALRWAREHGYDDIIYIDPRTERVLEGTRSTVLVVKRGNRMRTPKAGPDVMAGTTIQAVFEYATSQGWRCASKNLYADDLRSAQSVWLVSSVRGPVRVTHLDGAALPEPDNASEIAQLIDASLAAQDT</sequence>
<dbReference type="InterPro" id="IPR001544">
    <property type="entry name" value="Aminotrans_IV"/>
</dbReference>
<dbReference type="eggNOG" id="COG0115">
    <property type="taxonomic scope" value="Bacteria"/>
</dbReference>
<protein>
    <submittedName>
        <fullName evidence="2">4-amino-4-deoxychorismate lyase</fullName>
    </submittedName>
</protein>
<keyword evidence="2" id="KW-0456">Lyase</keyword>
<proteinExistence type="inferred from homology"/>
<dbReference type="Gene3D" id="3.30.470.10">
    <property type="match status" value="1"/>
</dbReference>
<dbReference type="InterPro" id="IPR043132">
    <property type="entry name" value="BCAT-like_C"/>
</dbReference>
<dbReference type="InterPro" id="IPR043131">
    <property type="entry name" value="BCAT-like_N"/>
</dbReference>
<dbReference type="SUPFAM" id="SSF56752">
    <property type="entry name" value="D-aminoacid aminotransferase-like PLP-dependent enzymes"/>
    <property type="match status" value="1"/>
</dbReference>
<dbReference type="STRING" id="1203190.GCA_000312345_02307"/>
<dbReference type="NCBIfam" id="NF005886">
    <property type="entry name" value="PRK07849.1-1"/>
    <property type="match status" value="1"/>
</dbReference>